<reference evidence="3 4" key="1">
    <citation type="submission" date="2020-10" db="EMBL/GenBank/DDBJ databases">
        <title>Connecting structure to function with the recovery of over 1000 high-quality activated sludge metagenome-assembled genomes encoding full-length rRNA genes using long-read sequencing.</title>
        <authorList>
            <person name="Singleton C.M."/>
            <person name="Petriglieri F."/>
            <person name="Kristensen J.M."/>
            <person name="Kirkegaard R.H."/>
            <person name="Michaelsen T.Y."/>
            <person name="Andersen M.H."/>
            <person name="Karst S.M."/>
            <person name="Dueholm M.S."/>
            <person name="Nielsen P.H."/>
            <person name="Albertsen M."/>
        </authorList>
    </citation>
    <scope>NUCLEOTIDE SEQUENCE [LARGE SCALE GENOMIC DNA]</scope>
    <source>
        <strain evidence="3">Ribe_18-Q3-R11-54_MAXAC.273</strain>
    </source>
</reference>
<dbReference type="CDD" id="cd00093">
    <property type="entry name" value="HTH_XRE"/>
    <property type="match status" value="1"/>
</dbReference>
<dbReference type="SUPFAM" id="SSF47413">
    <property type="entry name" value="lambda repressor-like DNA-binding domains"/>
    <property type="match status" value="1"/>
</dbReference>
<accession>A0A9D7SUQ8</accession>
<dbReference type="InterPro" id="IPR015927">
    <property type="entry name" value="Peptidase_S24_S26A/B/C"/>
</dbReference>
<dbReference type="Pfam" id="PF00717">
    <property type="entry name" value="Peptidase_S24"/>
    <property type="match status" value="1"/>
</dbReference>
<evidence type="ECO:0000256" key="1">
    <source>
        <dbReference type="ARBA" id="ARBA00023125"/>
    </source>
</evidence>
<dbReference type="EMBL" id="JADKGY010000020">
    <property type="protein sequence ID" value="MBK9983553.1"/>
    <property type="molecule type" value="Genomic_DNA"/>
</dbReference>
<dbReference type="PANTHER" id="PTHR46558">
    <property type="entry name" value="TRACRIPTIONAL REGULATORY PROTEIN-RELATED-RELATED"/>
    <property type="match status" value="1"/>
</dbReference>
<dbReference type="SMART" id="SM00530">
    <property type="entry name" value="HTH_XRE"/>
    <property type="match status" value="1"/>
</dbReference>
<dbReference type="InterPro" id="IPR010982">
    <property type="entry name" value="Lambda_DNA-bd_dom_sf"/>
</dbReference>
<proteinExistence type="predicted"/>
<keyword evidence="1" id="KW-0238">DNA-binding</keyword>
<name>A0A9D7SUQ8_9BACT</name>
<dbReference type="SUPFAM" id="SSF51306">
    <property type="entry name" value="LexA/Signal peptidase"/>
    <property type="match status" value="1"/>
</dbReference>
<dbReference type="Gene3D" id="2.10.109.10">
    <property type="entry name" value="Umud Fragment, subunit A"/>
    <property type="match status" value="1"/>
</dbReference>
<comment type="caution">
    <text evidence="3">The sequence shown here is derived from an EMBL/GenBank/DDBJ whole genome shotgun (WGS) entry which is preliminary data.</text>
</comment>
<dbReference type="InterPro" id="IPR001387">
    <property type="entry name" value="Cro/C1-type_HTH"/>
</dbReference>
<evidence type="ECO:0000313" key="4">
    <source>
        <dbReference type="Proteomes" id="UP000808337"/>
    </source>
</evidence>
<dbReference type="InterPro" id="IPR036286">
    <property type="entry name" value="LexA/Signal_pep-like_sf"/>
</dbReference>
<protein>
    <submittedName>
        <fullName evidence="3">LexA family transcriptional regulator</fullName>
    </submittedName>
</protein>
<dbReference type="GO" id="GO:0003677">
    <property type="term" value="F:DNA binding"/>
    <property type="evidence" value="ECO:0007669"/>
    <property type="project" value="UniProtKB-KW"/>
</dbReference>
<dbReference type="Pfam" id="PF01381">
    <property type="entry name" value="HTH_3"/>
    <property type="match status" value="1"/>
</dbReference>
<feature type="domain" description="HTH cro/C1-type" evidence="2">
    <location>
        <begin position="6"/>
        <end position="60"/>
    </location>
</feature>
<evidence type="ECO:0000259" key="2">
    <source>
        <dbReference type="PROSITE" id="PS50943"/>
    </source>
</evidence>
<dbReference type="PROSITE" id="PS50943">
    <property type="entry name" value="HTH_CROC1"/>
    <property type="match status" value="1"/>
</dbReference>
<organism evidence="3 4">
    <name type="scientific">Candidatus Opimibacter skivensis</name>
    <dbReference type="NCBI Taxonomy" id="2982028"/>
    <lineage>
        <taxon>Bacteria</taxon>
        <taxon>Pseudomonadati</taxon>
        <taxon>Bacteroidota</taxon>
        <taxon>Saprospiria</taxon>
        <taxon>Saprospirales</taxon>
        <taxon>Saprospiraceae</taxon>
        <taxon>Candidatus Opimibacter</taxon>
    </lineage>
</organism>
<dbReference type="CDD" id="cd06529">
    <property type="entry name" value="S24_LexA-like"/>
    <property type="match status" value="1"/>
</dbReference>
<sequence>MLSQNLQYLRRKSGHSQQEIADRLEIPRTTWSGYELGKVEPNIGMLQRISTYFNQSIDRLLNKRIDHDAFEIAKDDHLRVLAITMDQDQRQNIELVYSKAEAGYLDSFQDPEYIGELPKMYIPNLPSGSYRAFEIHGDSMLPMPSGSLVVSKYVESLSDLKDDKTYIIITQRDGIVYKRVRNHKDQKCLTAISDNESYPPYTISYTDIQEIWRYHAHIVYSDARQQKTDWLQETVMDMQKKLVEMEKKM</sequence>
<dbReference type="PANTHER" id="PTHR46558:SF11">
    <property type="entry name" value="HTH-TYPE TRANSCRIPTIONAL REGULATOR XRE"/>
    <property type="match status" value="1"/>
</dbReference>
<evidence type="ECO:0000313" key="3">
    <source>
        <dbReference type="EMBL" id="MBK9983553.1"/>
    </source>
</evidence>
<dbReference type="AlphaFoldDB" id="A0A9D7SUQ8"/>
<dbReference type="InterPro" id="IPR039418">
    <property type="entry name" value="LexA-like"/>
</dbReference>
<dbReference type="Proteomes" id="UP000808337">
    <property type="component" value="Unassembled WGS sequence"/>
</dbReference>
<gene>
    <name evidence="3" type="ORF">IPP15_14400</name>
</gene>
<dbReference type="Gene3D" id="1.10.260.40">
    <property type="entry name" value="lambda repressor-like DNA-binding domains"/>
    <property type="match status" value="1"/>
</dbReference>